<dbReference type="EMBL" id="BARW01027599">
    <property type="protein sequence ID" value="GAJ16199.1"/>
    <property type="molecule type" value="Genomic_DNA"/>
</dbReference>
<evidence type="ECO:0000313" key="1">
    <source>
        <dbReference type="EMBL" id="GAJ16199.1"/>
    </source>
</evidence>
<accession>X1UF76</accession>
<sequence>LIKAVGREKIRGRLRMHWQIGKRAFNDYRNKHRAVTDLCKELTCSSEELLPGVIKIKEDLRSQKQSNAVLQGRLARYITDSMPAAAGDLSGLKVVLHLFNNEEPELVKKIFNRLLESGSSAACLVNNYSGELQWHAGSSENVALPMKEIIPPLLPLIDGRGGGKGNRWQGIGRDITGVQDFLKRVKQSILQNRCAP</sequence>
<organism evidence="1">
    <name type="scientific">marine sediment metagenome</name>
    <dbReference type="NCBI Taxonomy" id="412755"/>
    <lineage>
        <taxon>unclassified sequences</taxon>
        <taxon>metagenomes</taxon>
        <taxon>ecological metagenomes</taxon>
    </lineage>
</organism>
<dbReference type="Gene3D" id="3.10.310.40">
    <property type="match status" value="1"/>
</dbReference>
<name>X1UF76_9ZZZZ</name>
<protein>
    <submittedName>
        <fullName evidence="1">Uncharacterized protein</fullName>
    </submittedName>
</protein>
<comment type="caution">
    <text evidence="1">The sequence shown here is derived from an EMBL/GenBank/DDBJ whole genome shotgun (WGS) entry which is preliminary data.</text>
</comment>
<proteinExistence type="predicted"/>
<dbReference type="AlphaFoldDB" id="X1UF76"/>
<reference evidence="1" key="1">
    <citation type="journal article" date="2014" name="Front. Microbiol.">
        <title>High frequency of phylogenetically diverse reductive dehalogenase-homologous genes in deep subseafloor sedimentary metagenomes.</title>
        <authorList>
            <person name="Kawai M."/>
            <person name="Futagami T."/>
            <person name="Toyoda A."/>
            <person name="Takaki Y."/>
            <person name="Nishi S."/>
            <person name="Hori S."/>
            <person name="Arai W."/>
            <person name="Tsubouchi T."/>
            <person name="Morono Y."/>
            <person name="Uchiyama I."/>
            <person name="Ito T."/>
            <person name="Fujiyama A."/>
            <person name="Inagaki F."/>
            <person name="Takami H."/>
        </authorList>
    </citation>
    <scope>NUCLEOTIDE SEQUENCE</scope>
    <source>
        <strain evidence="1">Expedition CK06-06</strain>
    </source>
</reference>
<feature type="non-terminal residue" evidence="1">
    <location>
        <position position="1"/>
    </location>
</feature>
<gene>
    <name evidence="1" type="ORF">S12H4_44751</name>
</gene>